<dbReference type="PANTHER" id="PTHR43065:SF47">
    <property type="match status" value="1"/>
</dbReference>
<evidence type="ECO:0000256" key="4">
    <source>
        <dbReference type="SAM" id="Coils"/>
    </source>
</evidence>
<feature type="region of interest" description="Disordered" evidence="5">
    <location>
        <begin position="668"/>
        <end position="687"/>
    </location>
</feature>
<evidence type="ECO:0000313" key="10">
    <source>
        <dbReference type="Proteomes" id="UP000036902"/>
    </source>
</evidence>
<dbReference type="InterPro" id="IPR000014">
    <property type="entry name" value="PAS"/>
</dbReference>
<dbReference type="Proteomes" id="UP000036902">
    <property type="component" value="Chromosome"/>
</dbReference>
<keyword evidence="10" id="KW-1185">Reference proteome</keyword>
<dbReference type="Pfam" id="PF02518">
    <property type="entry name" value="HATPase_c"/>
    <property type="match status" value="1"/>
</dbReference>
<evidence type="ECO:0000313" key="9">
    <source>
        <dbReference type="EMBL" id="AMO36179.1"/>
    </source>
</evidence>
<dbReference type="PROSITE" id="PS50112">
    <property type="entry name" value="PAS"/>
    <property type="match status" value="1"/>
</dbReference>
<dbReference type="InterPro" id="IPR035965">
    <property type="entry name" value="PAS-like_dom_sf"/>
</dbReference>
<dbReference type="Gene3D" id="1.10.287.130">
    <property type="match status" value="1"/>
</dbReference>
<dbReference type="SUPFAM" id="SSF55785">
    <property type="entry name" value="PYP-like sensor domain (PAS domain)"/>
    <property type="match status" value="3"/>
</dbReference>
<evidence type="ECO:0000256" key="3">
    <source>
        <dbReference type="ARBA" id="ARBA00022553"/>
    </source>
</evidence>
<dbReference type="InterPro" id="IPR003661">
    <property type="entry name" value="HisK_dim/P_dom"/>
</dbReference>
<dbReference type="SUPFAM" id="SSF55874">
    <property type="entry name" value="ATPase domain of HSP90 chaperone/DNA topoisomerase II/histidine kinase"/>
    <property type="match status" value="1"/>
</dbReference>
<gene>
    <name evidence="9" type="ORF">AC731_004025</name>
</gene>
<dbReference type="KEGG" id="thu:AC731_004025"/>
<evidence type="ECO:0000259" key="7">
    <source>
        <dbReference type="PROSITE" id="PS50112"/>
    </source>
</evidence>
<dbReference type="PRINTS" id="PR00344">
    <property type="entry name" value="BCTRLSENSOR"/>
</dbReference>
<proteinExistence type="predicted"/>
<dbReference type="STRING" id="1134435.AC731_004025"/>
<evidence type="ECO:0000256" key="2">
    <source>
        <dbReference type="ARBA" id="ARBA00012438"/>
    </source>
</evidence>
<dbReference type="InterPro" id="IPR003594">
    <property type="entry name" value="HATPase_dom"/>
</dbReference>
<dbReference type="Pfam" id="PF13188">
    <property type="entry name" value="PAS_8"/>
    <property type="match status" value="1"/>
</dbReference>
<accession>A0A140IEK4</accession>
<dbReference type="EC" id="2.7.13.3" evidence="2"/>
<dbReference type="InterPro" id="IPR004358">
    <property type="entry name" value="Sig_transdc_His_kin-like_C"/>
</dbReference>
<organism evidence="9 10">
    <name type="scientific">Thauera humireducens</name>
    <dbReference type="NCBI Taxonomy" id="1134435"/>
    <lineage>
        <taxon>Bacteria</taxon>
        <taxon>Pseudomonadati</taxon>
        <taxon>Pseudomonadota</taxon>
        <taxon>Betaproteobacteria</taxon>
        <taxon>Rhodocyclales</taxon>
        <taxon>Zoogloeaceae</taxon>
        <taxon>Thauera</taxon>
    </lineage>
</organism>
<sequence>MDKLQTFVSLFDYAPLPMSYSPLDAAGGLLASFWNRSWFECFGYRPDEVQGRAGEAFGLWPDVSFRADFLRAVGFDDISKTETTLRRADGSLRTVIVSARKMFADDTTLMVVSYEDVTEQRQLESARKAAERSLRLFQEMVESSNDAIMIVEDHHVMACNTAATTLFAMPREQLVGRHPGDLSPERQDDGESSFTAAVRHMERALAGETEHFLWRHLRGDGSTFMADVVLNPAIDLGADDGERGRRYVTVVRDVTDEQRAARALQDSEERFRQLFELAPVGLALTESDGHFLAVNRHWIQLFGYTLEDLPRTEHWWECAYPDPAYREEARATWSRARAAITERNGEIEPAEYIVTGKDERQRHVLIGGAMIGDNVLTSYSDVTAQREARAQLEALNQSLEARVEERTRDLRQAIADLTLAQHELVRSEKLASLGALVAGVAHELNTPIGNAVMVASTLSDQRKRFETAVTEGLRRSALESFLRELRETSEMIEHNLRRAAELITSFKQVAVDQSSYQRRTFGVAETLHELRMTLNPSLRRAGVTLIEDVPPELRMDSYPGPLSQVLMNLVNNTVVHAFDGRSGGTVRISGTALPGLRVRLQISDDGCGIEADQLPRIFDPFFTTKLGRGGSGLGLHIVHTLVTGVLGGSVRIESAPGVGSSAILELPLNAPPLRTSPDDDGGPSSHP</sequence>
<dbReference type="InterPro" id="IPR036097">
    <property type="entry name" value="HisK_dim/P_sf"/>
</dbReference>
<dbReference type="PROSITE" id="PS50109">
    <property type="entry name" value="HIS_KIN"/>
    <property type="match status" value="1"/>
</dbReference>
<dbReference type="InterPro" id="IPR000700">
    <property type="entry name" value="PAS-assoc_C"/>
</dbReference>
<evidence type="ECO:0000256" key="5">
    <source>
        <dbReference type="SAM" id="MobiDB-lite"/>
    </source>
</evidence>
<dbReference type="SMART" id="SM00091">
    <property type="entry name" value="PAS"/>
    <property type="match status" value="3"/>
</dbReference>
<feature type="coiled-coil region" evidence="4">
    <location>
        <begin position="382"/>
        <end position="416"/>
    </location>
</feature>
<dbReference type="PANTHER" id="PTHR43065">
    <property type="entry name" value="SENSOR HISTIDINE KINASE"/>
    <property type="match status" value="1"/>
</dbReference>
<reference evidence="10" key="1">
    <citation type="submission" date="2016-03" db="EMBL/GenBank/DDBJ databases">
        <authorList>
            <person name="Ma C."/>
            <person name="Zhou S."/>
            <person name="Yang G."/>
        </authorList>
    </citation>
    <scope>NUCLEOTIDE SEQUENCE [LARGE SCALE GENOMIC DNA]</scope>
    <source>
        <strain evidence="10">SgZ-1</strain>
    </source>
</reference>
<dbReference type="AlphaFoldDB" id="A0A140IEK4"/>
<comment type="catalytic activity">
    <reaction evidence="1">
        <text>ATP + protein L-histidine = ADP + protein N-phospho-L-histidine.</text>
        <dbReference type="EC" id="2.7.13.3"/>
    </reaction>
</comment>
<dbReference type="SMART" id="SM00388">
    <property type="entry name" value="HisKA"/>
    <property type="match status" value="1"/>
</dbReference>
<dbReference type="PROSITE" id="PS50113">
    <property type="entry name" value="PAC"/>
    <property type="match status" value="1"/>
</dbReference>
<keyword evidence="3" id="KW-0597">Phosphoprotein</keyword>
<name>A0A140IEK4_9RHOO</name>
<protein>
    <recommendedName>
        <fullName evidence="2">histidine kinase</fullName>
        <ecNumber evidence="2">2.7.13.3</ecNumber>
    </recommendedName>
</protein>
<dbReference type="GO" id="GO:0000155">
    <property type="term" value="F:phosphorelay sensor kinase activity"/>
    <property type="evidence" value="ECO:0007669"/>
    <property type="project" value="InterPro"/>
</dbReference>
<dbReference type="Gene3D" id="3.30.450.20">
    <property type="entry name" value="PAS domain"/>
    <property type="match status" value="3"/>
</dbReference>
<dbReference type="SMART" id="SM00387">
    <property type="entry name" value="HATPase_c"/>
    <property type="match status" value="1"/>
</dbReference>
<evidence type="ECO:0000259" key="6">
    <source>
        <dbReference type="PROSITE" id="PS50109"/>
    </source>
</evidence>
<keyword evidence="4" id="KW-0175">Coiled coil</keyword>
<dbReference type="Pfam" id="PF13426">
    <property type="entry name" value="PAS_9"/>
    <property type="match status" value="2"/>
</dbReference>
<dbReference type="Gene3D" id="3.30.565.10">
    <property type="entry name" value="Histidine kinase-like ATPase, C-terminal domain"/>
    <property type="match status" value="1"/>
</dbReference>
<dbReference type="CDD" id="cd00130">
    <property type="entry name" value="PAS"/>
    <property type="match status" value="3"/>
</dbReference>
<dbReference type="InterPro" id="IPR005467">
    <property type="entry name" value="His_kinase_dom"/>
</dbReference>
<feature type="domain" description="PAS" evidence="7">
    <location>
        <begin position="267"/>
        <end position="309"/>
    </location>
</feature>
<dbReference type="RefSeq" id="WP_053085863.1">
    <property type="nucleotide sequence ID" value="NZ_CP014646.1"/>
</dbReference>
<dbReference type="CDD" id="cd00082">
    <property type="entry name" value="HisKA"/>
    <property type="match status" value="1"/>
</dbReference>
<evidence type="ECO:0000256" key="1">
    <source>
        <dbReference type="ARBA" id="ARBA00000085"/>
    </source>
</evidence>
<dbReference type="InterPro" id="IPR036890">
    <property type="entry name" value="HATPase_C_sf"/>
</dbReference>
<dbReference type="SUPFAM" id="SSF47384">
    <property type="entry name" value="Homodimeric domain of signal transducing histidine kinase"/>
    <property type="match status" value="1"/>
</dbReference>
<dbReference type="NCBIfam" id="TIGR00229">
    <property type="entry name" value="sensory_box"/>
    <property type="match status" value="3"/>
</dbReference>
<dbReference type="EMBL" id="CP014646">
    <property type="protein sequence ID" value="AMO36179.1"/>
    <property type="molecule type" value="Genomic_DNA"/>
</dbReference>
<feature type="domain" description="PAC" evidence="8">
    <location>
        <begin position="79"/>
        <end position="129"/>
    </location>
</feature>
<feature type="domain" description="Histidine kinase" evidence="6">
    <location>
        <begin position="439"/>
        <end position="670"/>
    </location>
</feature>
<evidence type="ECO:0000259" key="8">
    <source>
        <dbReference type="PROSITE" id="PS50113"/>
    </source>
</evidence>